<keyword evidence="2" id="KW-1185">Reference proteome</keyword>
<protein>
    <submittedName>
        <fullName evidence="1">Uncharacterized protein</fullName>
    </submittedName>
</protein>
<sequence>MFLMCYLHRALYHSRHLIMGSIFLSFYLPTSFFPHQPNIGIVDGLSHSNLILQYKPPPPEAAPSGSSPYPLPNILPRKCLSKAFAAKPWLLASTIDELPYADATEFGRSGEISTGTVRTTRYGEGEDLVEICAAIRRNRPESAEKAFLRHVEEL</sequence>
<organism evidence="1 2">
    <name type="scientific">Rhodocollybia butyracea</name>
    <dbReference type="NCBI Taxonomy" id="206335"/>
    <lineage>
        <taxon>Eukaryota</taxon>
        <taxon>Fungi</taxon>
        <taxon>Dikarya</taxon>
        <taxon>Basidiomycota</taxon>
        <taxon>Agaricomycotina</taxon>
        <taxon>Agaricomycetes</taxon>
        <taxon>Agaricomycetidae</taxon>
        <taxon>Agaricales</taxon>
        <taxon>Marasmiineae</taxon>
        <taxon>Omphalotaceae</taxon>
        <taxon>Rhodocollybia</taxon>
    </lineage>
</organism>
<proteinExistence type="predicted"/>
<reference evidence="1" key="1">
    <citation type="submission" date="2020-11" db="EMBL/GenBank/DDBJ databases">
        <authorList>
            <consortium name="DOE Joint Genome Institute"/>
            <person name="Ahrendt S."/>
            <person name="Riley R."/>
            <person name="Andreopoulos W."/>
            <person name="Labutti K."/>
            <person name="Pangilinan J."/>
            <person name="Ruiz-Duenas F.J."/>
            <person name="Barrasa J.M."/>
            <person name="Sanchez-Garcia M."/>
            <person name="Camarero S."/>
            <person name="Miyauchi S."/>
            <person name="Serrano A."/>
            <person name="Linde D."/>
            <person name="Babiker R."/>
            <person name="Drula E."/>
            <person name="Ayuso-Fernandez I."/>
            <person name="Pacheco R."/>
            <person name="Padilla G."/>
            <person name="Ferreira P."/>
            <person name="Barriuso J."/>
            <person name="Kellner H."/>
            <person name="Castanera R."/>
            <person name="Alfaro M."/>
            <person name="Ramirez L."/>
            <person name="Pisabarro A.G."/>
            <person name="Kuo A."/>
            <person name="Tritt A."/>
            <person name="Lipzen A."/>
            <person name="He G."/>
            <person name="Yan M."/>
            <person name="Ng V."/>
            <person name="Cullen D."/>
            <person name="Martin F."/>
            <person name="Rosso M.-N."/>
            <person name="Henrissat B."/>
            <person name="Hibbett D."/>
            <person name="Martinez A.T."/>
            <person name="Grigoriev I.V."/>
        </authorList>
    </citation>
    <scope>NUCLEOTIDE SEQUENCE</scope>
    <source>
        <strain evidence="1">AH 40177</strain>
    </source>
</reference>
<dbReference type="AlphaFoldDB" id="A0A9P5PC50"/>
<dbReference type="EMBL" id="JADNRY010000230">
    <property type="protein sequence ID" value="KAF9060748.1"/>
    <property type="molecule type" value="Genomic_DNA"/>
</dbReference>
<dbReference type="OrthoDB" id="4349954at2759"/>
<name>A0A9P5PC50_9AGAR</name>
<accession>A0A9P5PC50</accession>
<evidence type="ECO:0000313" key="2">
    <source>
        <dbReference type="Proteomes" id="UP000772434"/>
    </source>
</evidence>
<dbReference type="Proteomes" id="UP000772434">
    <property type="component" value="Unassembled WGS sequence"/>
</dbReference>
<evidence type="ECO:0000313" key="1">
    <source>
        <dbReference type="EMBL" id="KAF9060748.1"/>
    </source>
</evidence>
<comment type="caution">
    <text evidence="1">The sequence shown here is derived from an EMBL/GenBank/DDBJ whole genome shotgun (WGS) entry which is preliminary data.</text>
</comment>
<gene>
    <name evidence="1" type="ORF">BDP27DRAFT_1429746</name>
</gene>